<name>A0A4Y2FSC9_ARAVE</name>
<gene>
    <name evidence="2" type="ORF">AVEN_128278_1</name>
</gene>
<evidence type="ECO:0000256" key="1">
    <source>
        <dbReference type="SAM" id="MobiDB-lite"/>
    </source>
</evidence>
<dbReference type="AlphaFoldDB" id="A0A4Y2FSC9"/>
<feature type="compositionally biased region" description="Basic and acidic residues" evidence="1">
    <location>
        <begin position="72"/>
        <end position="83"/>
    </location>
</feature>
<sequence>MNQSVLSGRTCMKRSPYNFLATTKRREIIPTEQYSAISEELSKKIPAEDESDALYQNGEVTNYSDQQNCSEPGRKDNPFHEEYSDSNLNSNVCIIHPFNI</sequence>
<organism evidence="2 3">
    <name type="scientific">Araneus ventricosus</name>
    <name type="common">Orbweaver spider</name>
    <name type="synonym">Epeira ventricosa</name>
    <dbReference type="NCBI Taxonomy" id="182803"/>
    <lineage>
        <taxon>Eukaryota</taxon>
        <taxon>Metazoa</taxon>
        <taxon>Ecdysozoa</taxon>
        <taxon>Arthropoda</taxon>
        <taxon>Chelicerata</taxon>
        <taxon>Arachnida</taxon>
        <taxon>Araneae</taxon>
        <taxon>Araneomorphae</taxon>
        <taxon>Entelegynae</taxon>
        <taxon>Araneoidea</taxon>
        <taxon>Araneidae</taxon>
        <taxon>Araneus</taxon>
    </lineage>
</organism>
<protein>
    <submittedName>
        <fullName evidence="2">Uncharacterized protein</fullName>
    </submittedName>
</protein>
<reference evidence="2 3" key="1">
    <citation type="journal article" date="2019" name="Sci. Rep.">
        <title>Orb-weaving spider Araneus ventricosus genome elucidates the spidroin gene catalogue.</title>
        <authorList>
            <person name="Kono N."/>
            <person name="Nakamura H."/>
            <person name="Ohtoshi R."/>
            <person name="Moran D.A.P."/>
            <person name="Shinohara A."/>
            <person name="Yoshida Y."/>
            <person name="Fujiwara M."/>
            <person name="Mori M."/>
            <person name="Tomita M."/>
            <person name="Arakawa K."/>
        </authorList>
    </citation>
    <scope>NUCLEOTIDE SEQUENCE [LARGE SCALE GENOMIC DNA]</scope>
</reference>
<evidence type="ECO:0000313" key="2">
    <source>
        <dbReference type="EMBL" id="GBM44420.1"/>
    </source>
</evidence>
<proteinExistence type="predicted"/>
<accession>A0A4Y2FSC9</accession>
<comment type="caution">
    <text evidence="2">The sequence shown here is derived from an EMBL/GenBank/DDBJ whole genome shotgun (WGS) entry which is preliminary data.</text>
</comment>
<evidence type="ECO:0000313" key="3">
    <source>
        <dbReference type="Proteomes" id="UP000499080"/>
    </source>
</evidence>
<dbReference type="Proteomes" id="UP000499080">
    <property type="component" value="Unassembled WGS sequence"/>
</dbReference>
<feature type="region of interest" description="Disordered" evidence="1">
    <location>
        <begin position="63"/>
        <end position="85"/>
    </location>
</feature>
<keyword evidence="3" id="KW-1185">Reference proteome</keyword>
<dbReference type="EMBL" id="BGPR01001064">
    <property type="protein sequence ID" value="GBM44420.1"/>
    <property type="molecule type" value="Genomic_DNA"/>
</dbReference>